<accession>A0AAN6DYU6</accession>
<dbReference type="PANTHER" id="PTHR23003">
    <property type="entry name" value="RNA RECOGNITION MOTIF RRM DOMAIN CONTAINING PROTEIN"/>
    <property type="match status" value="1"/>
</dbReference>
<dbReference type="PANTHER" id="PTHR23003:SF60">
    <property type="entry name" value="RNA BINDING PROTEIN (AFU_ORTHOLOGUE AFUA_1G02950)"/>
    <property type="match status" value="1"/>
</dbReference>
<dbReference type="GO" id="GO:1990904">
    <property type="term" value="C:ribonucleoprotein complex"/>
    <property type="evidence" value="ECO:0007669"/>
    <property type="project" value="TreeGrafter"/>
</dbReference>
<evidence type="ECO:0000313" key="6">
    <source>
        <dbReference type="Proteomes" id="UP001203852"/>
    </source>
</evidence>
<keyword evidence="6" id="KW-1185">Reference proteome</keyword>
<reference evidence="5" key="1">
    <citation type="journal article" date="2022" name="bioRxiv">
        <title>Deciphering the potential niche of two novel black yeast fungi from a biological soil crust based on their genomes, phenotypes, and melanin regulation.</title>
        <authorList>
            <consortium name="DOE Joint Genome Institute"/>
            <person name="Carr E.C."/>
            <person name="Barton Q."/>
            <person name="Grambo S."/>
            <person name="Sullivan M."/>
            <person name="Renfro C.M."/>
            <person name="Kuo A."/>
            <person name="Pangilinan J."/>
            <person name="Lipzen A."/>
            <person name="Keymanesh K."/>
            <person name="Savage E."/>
            <person name="Barry K."/>
            <person name="Grigoriev I.V."/>
            <person name="Riekhof W.R."/>
            <person name="Harris S.S."/>
        </authorList>
    </citation>
    <scope>NUCLEOTIDE SEQUENCE</scope>
    <source>
        <strain evidence="5">JF 03-4F</strain>
    </source>
</reference>
<evidence type="ECO:0000313" key="5">
    <source>
        <dbReference type="EMBL" id="KAI1613802.1"/>
    </source>
</evidence>
<dbReference type="EMBL" id="MU404353">
    <property type="protein sequence ID" value="KAI1613802.1"/>
    <property type="molecule type" value="Genomic_DNA"/>
</dbReference>
<dbReference type="Pfam" id="PF00076">
    <property type="entry name" value="RRM_1"/>
    <property type="match status" value="1"/>
</dbReference>
<keyword evidence="1 2" id="KW-0694">RNA-binding</keyword>
<dbReference type="GO" id="GO:0005737">
    <property type="term" value="C:cytoplasm"/>
    <property type="evidence" value="ECO:0007669"/>
    <property type="project" value="TreeGrafter"/>
</dbReference>
<comment type="caution">
    <text evidence="5">The sequence shown here is derived from an EMBL/GenBank/DDBJ whole genome shotgun (WGS) entry which is preliminary data.</text>
</comment>
<dbReference type="Proteomes" id="UP001203852">
    <property type="component" value="Unassembled WGS sequence"/>
</dbReference>
<sequence>MGKMPRERPRNRDSSSDEDQYIILVKDIPRHCRWQELKDMTRSLGGEQSLKAEVFELQDGSQLGHCTIKGRVAANQVYEKFCNQGWNGQGVCVSLAVLEKPGVLKTLEGPKRTSGARLESRVSAKVSCPGPAAALATGQCCSERPSGYAETLPPASKVYNVPFMRQGPVTARPAVLPYAPTTINTRPQDRAAPVAYSYQTVSPYHTSTSTSLHVSPTVPGTPVATNGYHPGTPAGTQAAAATSRTINDGSTIFISGLPHNQSEPQLRNLLKRYGSLIYLEIHPDSRNPGKVKGTARGRYRTPAESLHAVRNLDGAYLSDRKISVKQTKGDSENLVLLPRDTRMPAAAMASQKEKATTKPITTSKHQAAQRGRQAREGSGRASDSGSLSPSTGPLIVNGARRRSDRGGMSSSDDDSSDDGTDTPDSDSSENETASRTPPRRQRVRR</sequence>
<evidence type="ECO:0000256" key="2">
    <source>
        <dbReference type="PROSITE-ProRule" id="PRU00176"/>
    </source>
</evidence>
<dbReference type="InterPro" id="IPR012677">
    <property type="entry name" value="Nucleotide-bd_a/b_plait_sf"/>
</dbReference>
<dbReference type="CDD" id="cd00590">
    <property type="entry name" value="RRM_SF"/>
    <property type="match status" value="1"/>
</dbReference>
<dbReference type="Gene3D" id="3.30.70.330">
    <property type="match status" value="1"/>
</dbReference>
<feature type="region of interest" description="Disordered" evidence="3">
    <location>
        <begin position="336"/>
        <end position="445"/>
    </location>
</feature>
<dbReference type="GO" id="GO:0003729">
    <property type="term" value="F:mRNA binding"/>
    <property type="evidence" value="ECO:0007669"/>
    <property type="project" value="TreeGrafter"/>
</dbReference>
<feature type="compositionally biased region" description="Acidic residues" evidence="3">
    <location>
        <begin position="411"/>
        <end position="429"/>
    </location>
</feature>
<dbReference type="SMART" id="SM00360">
    <property type="entry name" value="RRM"/>
    <property type="match status" value="1"/>
</dbReference>
<organism evidence="5 6">
    <name type="scientific">Exophiala viscosa</name>
    <dbReference type="NCBI Taxonomy" id="2486360"/>
    <lineage>
        <taxon>Eukaryota</taxon>
        <taxon>Fungi</taxon>
        <taxon>Dikarya</taxon>
        <taxon>Ascomycota</taxon>
        <taxon>Pezizomycotina</taxon>
        <taxon>Eurotiomycetes</taxon>
        <taxon>Chaetothyriomycetidae</taxon>
        <taxon>Chaetothyriales</taxon>
        <taxon>Herpotrichiellaceae</taxon>
        <taxon>Exophiala</taxon>
    </lineage>
</organism>
<dbReference type="PROSITE" id="PS50102">
    <property type="entry name" value="RRM"/>
    <property type="match status" value="1"/>
</dbReference>
<dbReference type="AlphaFoldDB" id="A0AAN6DYU6"/>
<dbReference type="GO" id="GO:0005634">
    <property type="term" value="C:nucleus"/>
    <property type="evidence" value="ECO:0007669"/>
    <property type="project" value="TreeGrafter"/>
</dbReference>
<name>A0AAN6DYU6_9EURO</name>
<evidence type="ECO:0000256" key="1">
    <source>
        <dbReference type="ARBA" id="ARBA00022884"/>
    </source>
</evidence>
<evidence type="ECO:0000256" key="3">
    <source>
        <dbReference type="SAM" id="MobiDB-lite"/>
    </source>
</evidence>
<dbReference type="InterPro" id="IPR035979">
    <property type="entry name" value="RBD_domain_sf"/>
</dbReference>
<protein>
    <recommendedName>
        <fullName evidence="4">RRM domain-containing protein</fullName>
    </recommendedName>
</protein>
<feature type="domain" description="RRM" evidence="4">
    <location>
        <begin position="250"/>
        <end position="329"/>
    </location>
</feature>
<dbReference type="InterPro" id="IPR000504">
    <property type="entry name" value="RRM_dom"/>
</dbReference>
<proteinExistence type="predicted"/>
<dbReference type="SUPFAM" id="SSF54928">
    <property type="entry name" value="RNA-binding domain, RBD"/>
    <property type="match status" value="1"/>
</dbReference>
<evidence type="ECO:0000259" key="4">
    <source>
        <dbReference type="PROSITE" id="PS50102"/>
    </source>
</evidence>
<dbReference type="InterPro" id="IPR050374">
    <property type="entry name" value="RRT5_SRSF_SR"/>
</dbReference>
<gene>
    <name evidence="5" type="ORF">EDD36DRAFT_207896</name>
</gene>
<feature type="compositionally biased region" description="Polar residues" evidence="3">
    <location>
        <begin position="381"/>
        <end position="391"/>
    </location>
</feature>